<keyword evidence="2" id="KW-1185">Reference proteome</keyword>
<organism evidence="1 2">
    <name type="scientific">Stenotrophobium rhamnosiphilum</name>
    <dbReference type="NCBI Taxonomy" id="2029166"/>
    <lineage>
        <taxon>Bacteria</taxon>
        <taxon>Pseudomonadati</taxon>
        <taxon>Pseudomonadota</taxon>
        <taxon>Gammaproteobacteria</taxon>
        <taxon>Nevskiales</taxon>
        <taxon>Nevskiaceae</taxon>
        <taxon>Stenotrophobium</taxon>
    </lineage>
</organism>
<dbReference type="Proteomes" id="UP000244248">
    <property type="component" value="Unassembled WGS sequence"/>
</dbReference>
<evidence type="ECO:0000313" key="1">
    <source>
        <dbReference type="EMBL" id="PTU30283.1"/>
    </source>
</evidence>
<dbReference type="Gene3D" id="3.40.50.300">
    <property type="entry name" value="P-loop containing nucleotide triphosphate hydrolases"/>
    <property type="match status" value="1"/>
</dbReference>
<dbReference type="GO" id="GO:0016740">
    <property type="term" value="F:transferase activity"/>
    <property type="evidence" value="ECO:0007669"/>
    <property type="project" value="UniProtKB-KW"/>
</dbReference>
<dbReference type="AlphaFoldDB" id="A0A2T5MCJ1"/>
<dbReference type="RefSeq" id="WP_107941226.1">
    <property type="nucleotide sequence ID" value="NZ_QANS01000006.1"/>
</dbReference>
<dbReference type="PANTHER" id="PTHR36451:SF1">
    <property type="entry name" value="OMEGA-HYDROXY-BETA-DIHYDROMENAQUINONE-9 SULFOTRANSFERASE STF3"/>
    <property type="match status" value="1"/>
</dbReference>
<dbReference type="PANTHER" id="PTHR36451">
    <property type="entry name" value="PAPS-DEPENDENT SULFOTRANSFERASE STF3"/>
    <property type="match status" value="1"/>
</dbReference>
<keyword evidence="1" id="KW-0808">Transferase</keyword>
<dbReference type="SUPFAM" id="SSF52540">
    <property type="entry name" value="P-loop containing nucleoside triphosphate hydrolases"/>
    <property type="match status" value="1"/>
</dbReference>
<dbReference type="OrthoDB" id="9777890at2"/>
<proteinExistence type="predicted"/>
<dbReference type="Pfam" id="PF13469">
    <property type="entry name" value="Sulfotransfer_3"/>
    <property type="match status" value="1"/>
</dbReference>
<name>A0A2T5MCJ1_9GAMM</name>
<comment type="caution">
    <text evidence="1">The sequence shown here is derived from an EMBL/GenBank/DDBJ whole genome shotgun (WGS) entry which is preliminary data.</text>
</comment>
<dbReference type="InterPro" id="IPR027417">
    <property type="entry name" value="P-loop_NTPase"/>
</dbReference>
<reference evidence="1 2" key="1">
    <citation type="submission" date="2018-04" db="EMBL/GenBank/DDBJ databases">
        <title>Novel species isolated from glacier.</title>
        <authorList>
            <person name="Liu Q."/>
            <person name="Xin Y.-H."/>
        </authorList>
    </citation>
    <scope>NUCLEOTIDE SEQUENCE [LARGE SCALE GENOMIC DNA]</scope>
    <source>
        <strain evidence="1 2">GT1R17</strain>
    </source>
</reference>
<dbReference type="EMBL" id="QANS01000006">
    <property type="protein sequence ID" value="PTU30283.1"/>
    <property type="molecule type" value="Genomic_DNA"/>
</dbReference>
<gene>
    <name evidence="1" type="ORF">CJD38_15160</name>
</gene>
<evidence type="ECO:0000313" key="2">
    <source>
        <dbReference type="Proteomes" id="UP000244248"/>
    </source>
</evidence>
<protein>
    <submittedName>
        <fullName evidence="1">Sulfotransferase</fullName>
    </submittedName>
</protein>
<dbReference type="InterPro" id="IPR052736">
    <property type="entry name" value="Stf3_sulfotransferase"/>
</dbReference>
<accession>A0A2T5MCJ1</accession>
<sequence>MSAATLNPDALERAALEQAAGLKNFGDPTYRKGLEVLCDSLNTEANLSDFGRGLLEHKIVEMLVNRLRIEEFFRQHPEIENEKIGAPVVIVGLPRTGTTLLQRVLSCDPNLYSMHWWESRYPVPFPGEDIKNPIERMERARGEVKVMVDAMPKLMAIHPMDADQADEEVMLMEHSFMSSFNAYANVPSYMKWLHESDETPAYDYLKRILKFLQWQQRQRGITATRWVLKAPHHLLRMKLLLKEFPGAQVIQTHRDPVDTIPSIASMIHTLWGIYGSGPDASAAGHEWNDLMARAFHHTMDVRATNNTPFLDVRFIDTVKKPFEVVDAIYAHTGMTLSAEGKQAMEVWMEKNRRDKREAHEYHPGDFGLSDEQLKRDFADYRKKYIEA</sequence>